<name>F4BHX9_9GAMM</name>
<dbReference type="PATRIC" id="fig|676032.3.peg.1780"/>
<reference evidence="3" key="1">
    <citation type="journal article" date="2011" name="Appl. Environ. Microbiol.">
        <title>Common ancestry and novel genetic traits of Francisella novicida-like isolates from North America and Australia as revealed by comparative genomic analyses.</title>
        <authorList>
            <person name="Siddaramappa S."/>
            <person name="Challacombe J.F."/>
            <person name="Petersen J.M."/>
            <person name="Pillai S."/>
            <person name="Hogg G."/>
            <person name="Kuske C.R."/>
        </authorList>
    </citation>
    <scope>NUCLEOTIDE SEQUENCE [LARGE SCALE GENOMIC DNA]</scope>
    <source>
        <strain evidence="3">3523</strain>
    </source>
</reference>
<proteinExistence type="predicted"/>
<dbReference type="GO" id="GO:0016757">
    <property type="term" value="F:glycosyltransferase activity"/>
    <property type="evidence" value="ECO:0007669"/>
    <property type="project" value="UniProtKB-KW"/>
</dbReference>
<keyword evidence="2" id="KW-0808">Transferase</keyword>
<evidence type="ECO:0000313" key="2">
    <source>
        <dbReference type="EMBL" id="AEE27073.1"/>
    </source>
</evidence>
<organism evidence="2 3">
    <name type="scientific">Francisella hispaniensis</name>
    <dbReference type="NCBI Taxonomy" id="622488"/>
    <lineage>
        <taxon>Bacteria</taxon>
        <taxon>Pseudomonadati</taxon>
        <taxon>Pseudomonadota</taxon>
        <taxon>Gammaproteobacteria</taxon>
        <taxon>Thiotrichales</taxon>
        <taxon>Francisellaceae</taxon>
        <taxon>Francisella</taxon>
    </lineage>
</organism>
<dbReference type="KEGG" id="fcn:FN3523_1770"/>
<gene>
    <name evidence="2" type="ordered locus">FN3523_1770</name>
</gene>
<evidence type="ECO:0000259" key="1">
    <source>
        <dbReference type="Pfam" id="PF01755"/>
    </source>
</evidence>
<dbReference type="InterPro" id="IPR002654">
    <property type="entry name" value="Glyco_trans_25"/>
</dbReference>
<dbReference type="CDD" id="cd06532">
    <property type="entry name" value="Glyco_transf_25"/>
    <property type="match status" value="1"/>
</dbReference>
<evidence type="ECO:0000313" key="3">
    <source>
        <dbReference type="Proteomes" id="UP000008303"/>
    </source>
</evidence>
<dbReference type="RefSeq" id="WP_014549044.1">
    <property type="nucleotide sequence ID" value="NC_017449.1"/>
</dbReference>
<dbReference type="eggNOG" id="COG3306">
    <property type="taxonomic scope" value="Bacteria"/>
</dbReference>
<dbReference type="EMBL" id="CP002558">
    <property type="protein sequence ID" value="AEE27073.1"/>
    <property type="molecule type" value="Genomic_DNA"/>
</dbReference>
<dbReference type="Proteomes" id="UP000008303">
    <property type="component" value="Chromosome"/>
</dbReference>
<feature type="domain" description="Glycosyl transferase family 25" evidence="1">
    <location>
        <begin position="1"/>
        <end position="176"/>
    </location>
</feature>
<dbReference type="Pfam" id="PF01755">
    <property type="entry name" value="Glyco_transf_25"/>
    <property type="match status" value="1"/>
</dbReference>
<protein>
    <submittedName>
        <fullName evidence="2">Putative beta1,4-galactosyltransferase</fullName>
    </submittedName>
</protein>
<sequence length="249" mass="29404">MMNVFVINRKKDIGRKEYIIQHFKEKGIERYSFFEAVEGRDLDSNFIKRCNGYLSKTLQRAKGLNVGEIGCALSHLEIYKKIVNEGLAGALIFEDDVEILKDNLLGFVEDFNKQLSENVGYICHLGEKTLRKSKVYKKDIYQLKRSHYTYSYYIDRIGAERMLRAFGEYPYMSIDSFKQLIYMKVIKLYGKELEPQCKMRHDFASTIDNAVKRQKANFFIRTILRPIRSLVVYLYLPIKFKMSKNRFKS</sequence>
<dbReference type="HOGENOM" id="CLU_071269_4_0_6"/>
<dbReference type="AlphaFoldDB" id="F4BHX9"/>
<accession>F4BHX9</accession>
<keyword evidence="2" id="KW-0328">Glycosyltransferase</keyword>